<proteinExistence type="predicted"/>
<dbReference type="PANTHER" id="PTHR36505:SF1">
    <property type="entry name" value="BLR1072 PROTEIN"/>
    <property type="match status" value="1"/>
</dbReference>
<keyword evidence="1" id="KW-0732">Signal</keyword>
<feature type="domain" description="PRC-barrel" evidence="2">
    <location>
        <begin position="46"/>
        <end position="122"/>
    </location>
</feature>
<dbReference type="EMBL" id="NHSJ01000096">
    <property type="protein sequence ID" value="PPQ29274.1"/>
    <property type="molecule type" value="Genomic_DNA"/>
</dbReference>
<protein>
    <recommendedName>
        <fullName evidence="2">PRC-barrel domain-containing protein</fullName>
    </recommendedName>
</protein>
<organism evidence="3 4">
    <name type="scientific">Rhodoblastus sphagnicola</name>
    <dbReference type="NCBI Taxonomy" id="333368"/>
    <lineage>
        <taxon>Bacteria</taxon>
        <taxon>Pseudomonadati</taxon>
        <taxon>Pseudomonadota</taxon>
        <taxon>Alphaproteobacteria</taxon>
        <taxon>Hyphomicrobiales</taxon>
        <taxon>Rhodoblastaceae</taxon>
        <taxon>Rhodoblastus</taxon>
    </lineage>
</organism>
<feature type="signal peptide" evidence="1">
    <location>
        <begin position="1"/>
        <end position="25"/>
    </location>
</feature>
<dbReference type="InterPro" id="IPR027275">
    <property type="entry name" value="PRC-brl_dom"/>
</dbReference>
<dbReference type="PANTHER" id="PTHR36505">
    <property type="entry name" value="BLR1072 PROTEIN"/>
    <property type="match status" value="1"/>
</dbReference>
<accession>A0A2S6N3S5</accession>
<comment type="caution">
    <text evidence="3">The sequence shown here is derived from an EMBL/GenBank/DDBJ whole genome shotgun (WGS) entry which is preliminary data.</text>
</comment>
<dbReference type="AlphaFoldDB" id="A0A2S6N3S5"/>
<reference evidence="3 4" key="1">
    <citation type="journal article" date="2018" name="Arch. Microbiol.">
        <title>New insights into the metabolic potential of the phototrophic purple bacterium Rhodopila globiformis DSM 161(T) from its draft genome sequence and evidence for a vanadium-dependent nitrogenase.</title>
        <authorList>
            <person name="Imhoff J.F."/>
            <person name="Rahn T."/>
            <person name="Kunzel S."/>
            <person name="Neulinger S.C."/>
        </authorList>
    </citation>
    <scope>NUCLEOTIDE SEQUENCE [LARGE SCALE GENOMIC DNA]</scope>
    <source>
        <strain evidence="3 4">DSM 16996</strain>
    </source>
</reference>
<dbReference type="Gene3D" id="2.30.30.240">
    <property type="entry name" value="PRC-barrel domain"/>
    <property type="match status" value="1"/>
</dbReference>
<dbReference type="InterPro" id="IPR011033">
    <property type="entry name" value="PRC_barrel-like_sf"/>
</dbReference>
<dbReference type="SUPFAM" id="SSF50346">
    <property type="entry name" value="PRC-barrel domain"/>
    <property type="match status" value="1"/>
</dbReference>
<evidence type="ECO:0000313" key="4">
    <source>
        <dbReference type="Proteomes" id="UP000239089"/>
    </source>
</evidence>
<feature type="chain" id="PRO_5018102394" description="PRC-barrel domain-containing protein" evidence="1">
    <location>
        <begin position="26"/>
        <end position="136"/>
    </location>
</feature>
<evidence type="ECO:0000259" key="2">
    <source>
        <dbReference type="Pfam" id="PF05239"/>
    </source>
</evidence>
<evidence type="ECO:0000313" key="3">
    <source>
        <dbReference type="EMBL" id="PPQ29274.1"/>
    </source>
</evidence>
<dbReference type="Proteomes" id="UP000239089">
    <property type="component" value="Unassembled WGS sequence"/>
</dbReference>
<sequence length="136" mass="14132">MMNTKAILGACALLSVAALSTAVFAEPKLTAGETNVLTSQGASDVLASTIVGATVYSPRDEKVGDIQYLVMNKDGKIEGAVIGVGGFLGVAKKDVALNFKALTISYDTDNSVKKITADVTKDGLKSAPDYLFLKKS</sequence>
<keyword evidence="4" id="KW-1185">Reference proteome</keyword>
<name>A0A2S6N3S5_9HYPH</name>
<dbReference type="Pfam" id="PF05239">
    <property type="entry name" value="PRC"/>
    <property type="match status" value="1"/>
</dbReference>
<evidence type="ECO:0000256" key="1">
    <source>
        <dbReference type="SAM" id="SignalP"/>
    </source>
</evidence>
<gene>
    <name evidence="3" type="ORF">CCR94_15810</name>
</gene>